<reference evidence="1 2" key="1">
    <citation type="submission" date="2021-03" db="EMBL/GenBank/DDBJ databases">
        <title>Sequencing the genomes of 1000 actinobacteria strains.</title>
        <authorList>
            <person name="Klenk H.-P."/>
        </authorList>
    </citation>
    <scope>NUCLEOTIDE SEQUENCE [LARGE SCALE GENOMIC DNA]</scope>
    <source>
        <strain evidence="1 2">DSM 46670</strain>
    </source>
</reference>
<evidence type="ECO:0008006" key="3">
    <source>
        <dbReference type="Google" id="ProtNLM"/>
    </source>
</evidence>
<protein>
    <recommendedName>
        <fullName evidence="3">DUF3574 domain-containing protein</fullName>
    </recommendedName>
</protein>
<organism evidence="1 2">
    <name type="scientific">Kibdelosporangium banguiense</name>
    <dbReference type="NCBI Taxonomy" id="1365924"/>
    <lineage>
        <taxon>Bacteria</taxon>
        <taxon>Bacillati</taxon>
        <taxon>Actinomycetota</taxon>
        <taxon>Actinomycetes</taxon>
        <taxon>Pseudonocardiales</taxon>
        <taxon>Pseudonocardiaceae</taxon>
        <taxon>Kibdelosporangium</taxon>
    </lineage>
</organism>
<proteinExistence type="predicted"/>
<sequence>MTDTITVYASIGNSDNKLTQQEWANFLSEFHSAMARHATGFYGQWYSSPTSPFQNACIAIQLPADSAGLLRSLLTEIRQRYRQDLVAWAVVPETEFI</sequence>
<dbReference type="EMBL" id="JAGINW010000001">
    <property type="protein sequence ID" value="MBP2331255.1"/>
    <property type="molecule type" value="Genomic_DNA"/>
</dbReference>
<gene>
    <name evidence="1" type="ORF">JOF56_011640</name>
</gene>
<evidence type="ECO:0000313" key="1">
    <source>
        <dbReference type="EMBL" id="MBP2331255.1"/>
    </source>
</evidence>
<keyword evidence="2" id="KW-1185">Reference proteome</keyword>
<comment type="caution">
    <text evidence="1">The sequence shown here is derived from an EMBL/GenBank/DDBJ whole genome shotgun (WGS) entry which is preliminary data.</text>
</comment>
<name>A0ABS4U3Q4_9PSEU</name>
<dbReference type="RefSeq" id="WP_209647870.1">
    <property type="nucleotide sequence ID" value="NZ_JAGINW010000001.1"/>
</dbReference>
<accession>A0ABS4U3Q4</accession>
<evidence type="ECO:0000313" key="2">
    <source>
        <dbReference type="Proteomes" id="UP001519332"/>
    </source>
</evidence>
<dbReference type="Proteomes" id="UP001519332">
    <property type="component" value="Unassembled WGS sequence"/>
</dbReference>